<evidence type="ECO:0000256" key="2">
    <source>
        <dbReference type="ARBA" id="ARBA00023002"/>
    </source>
</evidence>
<dbReference type="InterPro" id="IPR036291">
    <property type="entry name" value="NAD(P)-bd_dom_sf"/>
</dbReference>
<evidence type="ECO:0000256" key="4">
    <source>
        <dbReference type="RuleBase" id="RU004417"/>
    </source>
</evidence>
<dbReference type="Gene3D" id="3.40.50.720">
    <property type="entry name" value="NAD(P)-binding Rossmann-like Domain"/>
    <property type="match status" value="1"/>
</dbReference>
<dbReference type="Pfam" id="PF02812">
    <property type="entry name" value="ELFV_dehydrog_N"/>
    <property type="match status" value="1"/>
</dbReference>
<dbReference type="InterPro" id="IPR006097">
    <property type="entry name" value="Glu/Leu/Phe/Val/Trp_DH_dimer"/>
</dbReference>
<evidence type="ECO:0000256" key="3">
    <source>
        <dbReference type="ARBA" id="ARBA00023027"/>
    </source>
</evidence>
<dbReference type="InterPro" id="IPR006095">
    <property type="entry name" value="Glu/Leu/Phe/Val/Trp_DH"/>
</dbReference>
<accession>A0ABW5FW93</accession>
<evidence type="ECO:0000313" key="7">
    <source>
        <dbReference type="Proteomes" id="UP001597417"/>
    </source>
</evidence>
<dbReference type="Gene3D" id="3.40.50.10860">
    <property type="entry name" value="Leucine Dehydrogenase, chain A, domain 1"/>
    <property type="match status" value="1"/>
</dbReference>
<comment type="caution">
    <text evidence="6">The sequence shown here is derived from an EMBL/GenBank/DDBJ whole genome shotgun (WGS) entry which is preliminary data.</text>
</comment>
<dbReference type="PANTHER" id="PTHR42722:SF1">
    <property type="entry name" value="VALINE DEHYDROGENASE"/>
    <property type="match status" value="1"/>
</dbReference>
<dbReference type="InterPro" id="IPR016211">
    <property type="entry name" value="Glu/Phe/Leu/Val/Trp_DH_bac/arc"/>
</dbReference>
<dbReference type="SMART" id="SM00839">
    <property type="entry name" value="ELFV_dehydrog"/>
    <property type="match status" value="1"/>
</dbReference>
<dbReference type="RefSeq" id="WP_378264280.1">
    <property type="nucleotide sequence ID" value="NZ_JBHUKR010000006.1"/>
</dbReference>
<evidence type="ECO:0000313" key="6">
    <source>
        <dbReference type="EMBL" id="MFD2416991.1"/>
    </source>
</evidence>
<keyword evidence="2 4" id="KW-0560">Oxidoreductase</keyword>
<protein>
    <submittedName>
        <fullName evidence="6">Glu/Leu/Phe/Val dehydrogenase dimerization domain-containing protein</fullName>
    </submittedName>
</protein>
<dbReference type="PIRSF" id="PIRSF000188">
    <property type="entry name" value="Phe_leu_dh"/>
    <property type="match status" value="1"/>
</dbReference>
<dbReference type="EMBL" id="JBHUKR010000006">
    <property type="protein sequence ID" value="MFD2416991.1"/>
    <property type="molecule type" value="Genomic_DNA"/>
</dbReference>
<reference evidence="7" key="1">
    <citation type="journal article" date="2019" name="Int. J. Syst. Evol. Microbiol.">
        <title>The Global Catalogue of Microorganisms (GCM) 10K type strain sequencing project: providing services to taxonomists for standard genome sequencing and annotation.</title>
        <authorList>
            <consortium name="The Broad Institute Genomics Platform"/>
            <consortium name="The Broad Institute Genome Sequencing Center for Infectious Disease"/>
            <person name="Wu L."/>
            <person name="Ma J."/>
        </authorList>
    </citation>
    <scope>NUCLEOTIDE SEQUENCE [LARGE SCALE GENOMIC DNA]</scope>
    <source>
        <strain evidence="7">CGMCC 4.7645</strain>
    </source>
</reference>
<dbReference type="InterPro" id="IPR046346">
    <property type="entry name" value="Aminoacid_DH-like_N_sf"/>
</dbReference>
<dbReference type="PRINTS" id="PR00082">
    <property type="entry name" value="GLFDHDRGNASE"/>
</dbReference>
<keyword evidence="3" id="KW-0520">NAD</keyword>
<feature type="domain" description="Glutamate/phenylalanine/leucine/valine/L-tryptophan dehydrogenase C-terminal" evidence="5">
    <location>
        <begin position="151"/>
        <end position="352"/>
    </location>
</feature>
<dbReference type="Pfam" id="PF00208">
    <property type="entry name" value="ELFV_dehydrog"/>
    <property type="match status" value="1"/>
</dbReference>
<name>A0ABW5FW93_9PSEU</name>
<keyword evidence="7" id="KW-1185">Reference proteome</keyword>
<evidence type="ECO:0000256" key="1">
    <source>
        <dbReference type="ARBA" id="ARBA00006382"/>
    </source>
</evidence>
<dbReference type="PROSITE" id="PS00065">
    <property type="entry name" value="D_2_HYDROXYACID_DH_1"/>
    <property type="match status" value="1"/>
</dbReference>
<dbReference type="PANTHER" id="PTHR42722">
    <property type="entry name" value="LEUCINE DEHYDROGENASE"/>
    <property type="match status" value="1"/>
</dbReference>
<sequence length="362" mass="37826">MNRTDLPPSLDEYEHEELRVVRGPRSGITIAVAVHSTSRGPAIGGCRLKPYSSVGEAVADVLRLSRAMTLKCALADLPHGGGKTVAVVPGSPMNPHAREELILDIADTIGQLGGRYITGPDIGTTPEDMALIHRRTPGGAFCRPETLGGSGNSSAATARGVRAALDAAVGHVHHADSVAGLRIGVIGFGSVGRLLSESLAADGANVIITDVNDRLRSSALDRGIAWTGADLLREDLDVLVPAATGGLLDADAATACRARLVVGPANNQLASDDIDARLRERGITWVPDVIAGAGGIIHAVCREELACDEQETNARIDAIGAKVTRILTHADTHEITTLQAADAVIAHPEPTPARWPWSTHRP</sequence>
<organism evidence="6 7">
    <name type="scientific">Amycolatopsis pigmentata</name>
    <dbReference type="NCBI Taxonomy" id="450801"/>
    <lineage>
        <taxon>Bacteria</taxon>
        <taxon>Bacillati</taxon>
        <taxon>Actinomycetota</taxon>
        <taxon>Actinomycetes</taxon>
        <taxon>Pseudonocardiales</taxon>
        <taxon>Pseudonocardiaceae</taxon>
        <taxon>Amycolatopsis</taxon>
    </lineage>
</organism>
<dbReference type="InterPro" id="IPR006096">
    <property type="entry name" value="Glu/Leu/Phe/Val/Trp_DH_C"/>
</dbReference>
<gene>
    <name evidence="6" type="ORF">ACFSXZ_11725</name>
</gene>
<proteinExistence type="inferred from homology"/>
<dbReference type="InterPro" id="IPR029752">
    <property type="entry name" value="D-isomer_DH_CS1"/>
</dbReference>
<dbReference type="Proteomes" id="UP001597417">
    <property type="component" value="Unassembled WGS sequence"/>
</dbReference>
<dbReference type="SUPFAM" id="SSF51735">
    <property type="entry name" value="NAD(P)-binding Rossmann-fold domains"/>
    <property type="match status" value="1"/>
</dbReference>
<evidence type="ECO:0000259" key="5">
    <source>
        <dbReference type="SMART" id="SM00839"/>
    </source>
</evidence>
<dbReference type="SUPFAM" id="SSF53223">
    <property type="entry name" value="Aminoacid dehydrogenase-like, N-terminal domain"/>
    <property type="match status" value="1"/>
</dbReference>
<comment type="similarity">
    <text evidence="1 4">Belongs to the Glu/Leu/Phe/Val dehydrogenases family.</text>
</comment>